<proteinExistence type="predicted"/>
<sequence>MTLPAQPLPVLAEPLIIQSPSSAAIATSTTASETITLPTTSRTPDSTSTSTSSTNPTTPPSDILPSTHFTIEIPKSLLHTASWQALQQQNLELFAVLNIQAWQRLYTKDNKKKDKQQTSEVQHMTSVEVLDLLVKLDWQSKLKDVFKQVKDIFKKAREKQNTAGVKKAATEAEKWEKRALVEAEKGGKKAMEEAEKKLKKVLADVEKLEVHWLKEMVAHIKYALNQAKLKVTKEDPKQKKAVKTVHIQEKSKHTQEWREEEAALYTPARVATCRQTMVRAASTMDLDAESFEQLSQVPLTPID</sequence>
<organism evidence="2 3">
    <name type="scientific">Laccaria amethystina LaAM-08-1</name>
    <dbReference type="NCBI Taxonomy" id="1095629"/>
    <lineage>
        <taxon>Eukaryota</taxon>
        <taxon>Fungi</taxon>
        <taxon>Dikarya</taxon>
        <taxon>Basidiomycota</taxon>
        <taxon>Agaricomycotina</taxon>
        <taxon>Agaricomycetes</taxon>
        <taxon>Agaricomycetidae</taxon>
        <taxon>Agaricales</taxon>
        <taxon>Agaricineae</taxon>
        <taxon>Hydnangiaceae</taxon>
        <taxon>Laccaria</taxon>
    </lineage>
</organism>
<evidence type="ECO:0000313" key="3">
    <source>
        <dbReference type="Proteomes" id="UP000054477"/>
    </source>
</evidence>
<evidence type="ECO:0000256" key="1">
    <source>
        <dbReference type="SAM" id="MobiDB-lite"/>
    </source>
</evidence>
<name>A0A0C9WU47_9AGAR</name>
<evidence type="ECO:0000313" key="2">
    <source>
        <dbReference type="EMBL" id="KIK02670.1"/>
    </source>
</evidence>
<reference evidence="3" key="2">
    <citation type="submission" date="2015-01" db="EMBL/GenBank/DDBJ databases">
        <title>Evolutionary Origins and Diversification of the Mycorrhizal Mutualists.</title>
        <authorList>
            <consortium name="DOE Joint Genome Institute"/>
            <consortium name="Mycorrhizal Genomics Consortium"/>
            <person name="Kohler A."/>
            <person name="Kuo A."/>
            <person name="Nagy L.G."/>
            <person name="Floudas D."/>
            <person name="Copeland A."/>
            <person name="Barry K.W."/>
            <person name="Cichocki N."/>
            <person name="Veneault-Fourrey C."/>
            <person name="LaButti K."/>
            <person name="Lindquist E.A."/>
            <person name="Lipzen A."/>
            <person name="Lundell T."/>
            <person name="Morin E."/>
            <person name="Murat C."/>
            <person name="Riley R."/>
            <person name="Ohm R."/>
            <person name="Sun H."/>
            <person name="Tunlid A."/>
            <person name="Henrissat B."/>
            <person name="Grigoriev I.V."/>
            <person name="Hibbett D.S."/>
            <person name="Martin F."/>
        </authorList>
    </citation>
    <scope>NUCLEOTIDE SEQUENCE [LARGE SCALE GENOMIC DNA]</scope>
    <source>
        <strain evidence="3">LaAM-08-1</strain>
    </source>
</reference>
<reference evidence="2 3" key="1">
    <citation type="submission" date="2014-04" db="EMBL/GenBank/DDBJ databases">
        <authorList>
            <consortium name="DOE Joint Genome Institute"/>
            <person name="Kuo A."/>
            <person name="Kohler A."/>
            <person name="Nagy L.G."/>
            <person name="Floudas D."/>
            <person name="Copeland A."/>
            <person name="Barry K.W."/>
            <person name="Cichocki N."/>
            <person name="Veneault-Fourrey C."/>
            <person name="LaButti K."/>
            <person name="Lindquist E.A."/>
            <person name="Lipzen A."/>
            <person name="Lundell T."/>
            <person name="Morin E."/>
            <person name="Murat C."/>
            <person name="Sun H."/>
            <person name="Tunlid A."/>
            <person name="Henrissat B."/>
            <person name="Grigoriev I.V."/>
            <person name="Hibbett D.S."/>
            <person name="Martin F."/>
            <person name="Nordberg H.P."/>
            <person name="Cantor M.N."/>
            <person name="Hua S.X."/>
        </authorList>
    </citation>
    <scope>NUCLEOTIDE SEQUENCE [LARGE SCALE GENOMIC DNA]</scope>
    <source>
        <strain evidence="2 3">LaAM-08-1</strain>
    </source>
</reference>
<accession>A0A0C9WU47</accession>
<feature type="compositionally biased region" description="Low complexity" evidence="1">
    <location>
        <begin position="28"/>
        <end position="56"/>
    </location>
</feature>
<dbReference type="HOGENOM" id="CLU_918509_0_0_1"/>
<dbReference type="AlphaFoldDB" id="A0A0C9WU47"/>
<feature type="region of interest" description="Disordered" evidence="1">
    <location>
        <begin position="28"/>
        <end position="66"/>
    </location>
</feature>
<gene>
    <name evidence="2" type="ORF">K443DRAFT_5949</name>
</gene>
<keyword evidence="3" id="KW-1185">Reference proteome</keyword>
<dbReference type="EMBL" id="KN838589">
    <property type="protein sequence ID" value="KIK02670.1"/>
    <property type="molecule type" value="Genomic_DNA"/>
</dbReference>
<protein>
    <submittedName>
        <fullName evidence="2">Uncharacterized protein</fullName>
    </submittedName>
</protein>
<dbReference type="Proteomes" id="UP000054477">
    <property type="component" value="Unassembled WGS sequence"/>
</dbReference>